<dbReference type="AlphaFoldDB" id="I0JP33"/>
<dbReference type="STRING" id="866895.HBHAL_3557"/>
<proteinExistence type="predicted"/>
<name>I0JP33_HALH3</name>
<organism evidence="1 2">
    <name type="scientific">Halobacillus halophilus (strain ATCC 35676 / DSM 2266 / JCM 20832 / KCTC 3685 / LMG 17431 / NBRC 102448 / NCIMB 2269)</name>
    <name type="common">Sporosarcina halophila</name>
    <dbReference type="NCBI Taxonomy" id="866895"/>
    <lineage>
        <taxon>Bacteria</taxon>
        <taxon>Bacillati</taxon>
        <taxon>Bacillota</taxon>
        <taxon>Bacilli</taxon>
        <taxon>Bacillales</taxon>
        <taxon>Bacillaceae</taxon>
        <taxon>Halobacillus</taxon>
    </lineage>
</organism>
<reference evidence="1 2" key="1">
    <citation type="journal article" date="2013" name="Environ. Microbiol.">
        <title>Chloride and organic osmolytes: a hybrid strategy to cope with elevated salinities by the moderately halophilic, chloride-dependent bacterium Halobacillus halophilus.</title>
        <authorList>
            <person name="Saum S.H."/>
            <person name="Pfeiffer F."/>
            <person name="Palm P."/>
            <person name="Rampp M."/>
            <person name="Schuster S.C."/>
            <person name="Muller V."/>
            <person name="Oesterhelt D."/>
        </authorList>
    </citation>
    <scope>NUCLEOTIDE SEQUENCE [LARGE SCALE GENOMIC DNA]</scope>
    <source>
        <strain evidence="2">ATCC 35676 / DSM 2266 / JCM 20832 / KCTC 3685 / LMG 17431 / NBRC 102448 / NCIMB 2269</strain>
    </source>
</reference>
<evidence type="ECO:0000313" key="1">
    <source>
        <dbReference type="EMBL" id="CCG45903.1"/>
    </source>
</evidence>
<dbReference type="EMBL" id="HE717023">
    <property type="protein sequence ID" value="CCG45903.1"/>
    <property type="molecule type" value="Genomic_DNA"/>
</dbReference>
<sequence>MEKIKSYDFTFKKHANDVIPMLSEYKKGGVSFARKPSMECV</sequence>
<dbReference type="HOGENOM" id="CLU_3270920_0_0_9"/>
<gene>
    <name evidence="1" type="ordered locus">HBHAL_3557</name>
</gene>
<keyword evidence="2" id="KW-1185">Reference proteome</keyword>
<accession>I0JP33</accession>
<evidence type="ECO:0000313" key="2">
    <source>
        <dbReference type="Proteomes" id="UP000007397"/>
    </source>
</evidence>
<dbReference type="Proteomes" id="UP000007397">
    <property type="component" value="Chromosome"/>
</dbReference>
<dbReference type="PATRIC" id="fig|866895.3.peg.2578"/>
<protein>
    <submittedName>
        <fullName evidence="1">Uncharacterized protein</fullName>
    </submittedName>
</protein>
<dbReference type="KEGG" id="hhd:HBHAL_3557"/>